<gene>
    <name evidence="2" type="ORF">K460DRAFT_108923</name>
</gene>
<name>A0A9P4GH91_9PLEO</name>
<dbReference type="EMBL" id="ML976616">
    <property type="protein sequence ID" value="KAF1845429.1"/>
    <property type="molecule type" value="Genomic_DNA"/>
</dbReference>
<keyword evidence="3" id="KW-1185">Reference proteome</keyword>
<proteinExistence type="predicted"/>
<feature type="compositionally biased region" description="Basic and acidic residues" evidence="1">
    <location>
        <begin position="231"/>
        <end position="242"/>
    </location>
</feature>
<feature type="region of interest" description="Disordered" evidence="1">
    <location>
        <begin position="222"/>
        <end position="243"/>
    </location>
</feature>
<reference evidence="2" key="1">
    <citation type="submission" date="2020-01" db="EMBL/GenBank/DDBJ databases">
        <authorList>
            <consortium name="DOE Joint Genome Institute"/>
            <person name="Haridas S."/>
            <person name="Albert R."/>
            <person name="Binder M."/>
            <person name="Bloem J."/>
            <person name="Labutti K."/>
            <person name="Salamov A."/>
            <person name="Andreopoulos B."/>
            <person name="Baker S.E."/>
            <person name="Barry K."/>
            <person name="Bills G."/>
            <person name="Bluhm B.H."/>
            <person name="Cannon C."/>
            <person name="Castanera R."/>
            <person name="Culley D.E."/>
            <person name="Daum C."/>
            <person name="Ezra D."/>
            <person name="Gonzalez J.B."/>
            <person name="Henrissat B."/>
            <person name="Kuo A."/>
            <person name="Liang C."/>
            <person name="Lipzen A."/>
            <person name="Lutzoni F."/>
            <person name="Magnuson J."/>
            <person name="Mondo S."/>
            <person name="Nolan M."/>
            <person name="Ohm R."/>
            <person name="Pangilinan J."/>
            <person name="Park H.-J."/>
            <person name="Ramirez L."/>
            <person name="Alfaro M."/>
            <person name="Sun H."/>
            <person name="Tritt A."/>
            <person name="Yoshinaga Y."/>
            <person name="Zwiers L.-H."/>
            <person name="Turgeon B.G."/>
            <person name="Goodwin S.B."/>
            <person name="Spatafora J.W."/>
            <person name="Crous P.W."/>
            <person name="Grigoriev I.V."/>
        </authorList>
    </citation>
    <scope>NUCLEOTIDE SEQUENCE</scope>
    <source>
        <strain evidence="2">CBS 394.84</strain>
    </source>
</reference>
<dbReference type="Proteomes" id="UP000800039">
    <property type="component" value="Unassembled WGS sequence"/>
</dbReference>
<evidence type="ECO:0000313" key="3">
    <source>
        <dbReference type="Proteomes" id="UP000800039"/>
    </source>
</evidence>
<dbReference type="GeneID" id="63843790"/>
<comment type="caution">
    <text evidence="2">The sequence shown here is derived from an EMBL/GenBank/DDBJ whole genome shotgun (WGS) entry which is preliminary data.</text>
</comment>
<dbReference type="RefSeq" id="XP_040787992.1">
    <property type="nucleotide sequence ID" value="XM_040926539.1"/>
</dbReference>
<organism evidence="2 3">
    <name type="scientific">Cucurbitaria berberidis CBS 394.84</name>
    <dbReference type="NCBI Taxonomy" id="1168544"/>
    <lineage>
        <taxon>Eukaryota</taxon>
        <taxon>Fungi</taxon>
        <taxon>Dikarya</taxon>
        <taxon>Ascomycota</taxon>
        <taxon>Pezizomycotina</taxon>
        <taxon>Dothideomycetes</taxon>
        <taxon>Pleosporomycetidae</taxon>
        <taxon>Pleosporales</taxon>
        <taxon>Pleosporineae</taxon>
        <taxon>Cucurbitariaceae</taxon>
        <taxon>Cucurbitaria</taxon>
    </lineage>
</organism>
<accession>A0A9P4GH91</accession>
<dbReference type="AlphaFoldDB" id="A0A9P4GH91"/>
<sequence>MDKDSRLSKRQNATDEGCDDEGKIFRANAKRRGLVNDLLRGSFCSKSAGGSGIGSVMAARLRHRTRPGEIVPPAVRRLFRIGHTYNVSLASIALFSFCDMVVVVRDFAKNVGTTSERAAVFLLISTDKGCEHGCSAVVLVTVAAMMRPTQGSTSSPPRRPPQPLRSPYRFATFQTRLTYFPGRATAVNDVERTRMTHPLPSRNIGTIGTSFLRTRKKRLPEARRGGVMKKSVPDRRDRHGLRPNEACCWAG</sequence>
<evidence type="ECO:0000256" key="1">
    <source>
        <dbReference type="SAM" id="MobiDB-lite"/>
    </source>
</evidence>
<evidence type="ECO:0000313" key="2">
    <source>
        <dbReference type="EMBL" id="KAF1845429.1"/>
    </source>
</evidence>
<protein>
    <submittedName>
        <fullName evidence="2">Uncharacterized protein</fullName>
    </submittedName>
</protein>